<dbReference type="Gene3D" id="3.40.50.720">
    <property type="entry name" value="NAD(P)-binding Rossmann-like Domain"/>
    <property type="match status" value="1"/>
</dbReference>
<dbReference type="InterPro" id="IPR050259">
    <property type="entry name" value="SDR"/>
</dbReference>
<organism evidence="2 3">
    <name type="scientific">Pseudonocardia ailaonensis</name>
    <dbReference type="NCBI Taxonomy" id="367279"/>
    <lineage>
        <taxon>Bacteria</taxon>
        <taxon>Bacillati</taxon>
        <taxon>Actinomycetota</taxon>
        <taxon>Actinomycetes</taxon>
        <taxon>Pseudonocardiales</taxon>
        <taxon>Pseudonocardiaceae</taxon>
        <taxon>Pseudonocardia</taxon>
    </lineage>
</organism>
<reference evidence="2 3" key="1">
    <citation type="journal article" date="2019" name="Int. J. Syst. Evol. Microbiol.">
        <title>The Global Catalogue of Microorganisms (GCM) 10K type strain sequencing project: providing services to taxonomists for standard genome sequencing and annotation.</title>
        <authorList>
            <consortium name="The Broad Institute Genomics Platform"/>
            <consortium name="The Broad Institute Genome Sequencing Center for Infectious Disease"/>
            <person name="Wu L."/>
            <person name="Ma J."/>
        </authorList>
    </citation>
    <scope>NUCLEOTIDE SEQUENCE [LARGE SCALE GENOMIC DNA]</scope>
    <source>
        <strain evidence="2 3">JCM 16009</strain>
    </source>
</reference>
<dbReference type="EMBL" id="BAAAQK010000009">
    <property type="protein sequence ID" value="GAA1853326.1"/>
    <property type="molecule type" value="Genomic_DNA"/>
</dbReference>
<dbReference type="PANTHER" id="PTHR42879:SF6">
    <property type="entry name" value="NADPH-DEPENDENT REDUCTASE BACG"/>
    <property type="match status" value="1"/>
</dbReference>
<protein>
    <submittedName>
        <fullName evidence="2">Oxidoreductase</fullName>
    </submittedName>
</protein>
<dbReference type="PRINTS" id="PR00081">
    <property type="entry name" value="GDHRDH"/>
</dbReference>
<comment type="similarity">
    <text evidence="1">Belongs to the short-chain dehydrogenases/reductases (SDR) family.</text>
</comment>
<dbReference type="NCBIfam" id="NF005095">
    <property type="entry name" value="PRK06523.1"/>
    <property type="match status" value="1"/>
</dbReference>
<evidence type="ECO:0000313" key="3">
    <source>
        <dbReference type="Proteomes" id="UP001500449"/>
    </source>
</evidence>
<comment type="caution">
    <text evidence="2">The sequence shown here is derived from an EMBL/GenBank/DDBJ whole genome shotgun (WGS) entry which is preliminary data.</text>
</comment>
<accession>A0ABN2N5X0</accession>
<dbReference type="RefSeq" id="WP_344418214.1">
    <property type="nucleotide sequence ID" value="NZ_BAAAQK010000009.1"/>
</dbReference>
<dbReference type="Proteomes" id="UP001500449">
    <property type="component" value="Unassembled WGS sequence"/>
</dbReference>
<dbReference type="SUPFAM" id="SSF51735">
    <property type="entry name" value="NAD(P)-binding Rossmann-fold domains"/>
    <property type="match status" value="1"/>
</dbReference>
<gene>
    <name evidence="2" type="ORF">GCM10009836_36770</name>
</gene>
<name>A0ABN2N5X0_9PSEU</name>
<dbReference type="Pfam" id="PF13561">
    <property type="entry name" value="adh_short_C2"/>
    <property type="match status" value="1"/>
</dbReference>
<proteinExistence type="inferred from homology"/>
<keyword evidence="3" id="KW-1185">Reference proteome</keyword>
<sequence length="255" mass="25788">MSDMSGRRAVVTGASRGIGAAVARRLDEAGATVVVAARSVDGYSGPGTAVAADLSTEDGPSRLAEEALGRLGGIDVLVDNAASQTRVQGGVLEMTDADWLADLNGTLLSAVRLDRLLLPAMIASGGGAIVHIGSGASRLPQPAALAYAAAKAALAAYSKGLARAVAPENVTVNLVSPGIIETTGMSARLDELVSGTGLDIEEARRQFVAGFGVPLGRPGLPDEVAALVEFLVSADARYITGTQYVVDGGLMPTVH</sequence>
<evidence type="ECO:0000256" key="1">
    <source>
        <dbReference type="ARBA" id="ARBA00006484"/>
    </source>
</evidence>
<dbReference type="PROSITE" id="PS00061">
    <property type="entry name" value="ADH_SHORT"/>
    <property type="match status" value="1"/>
</dbReference>
<dbReference type="InterPro" id="IPR002347">
    <property type="entry name" value="SDR_fam"/>
</dbReference>
<evidence type="ECO:0000313" key="2">
    <source>
        <dbReference type="EMBL" id="GAA1853326.1"/>
    </source>
</evidence>
<dbReference type="PRINTS" id="PR00080">
    <property type="entry name" value="SDRFAMILY"/>
</dbReference>
<dbReference type="InterPro" id="IPR020904">
    <property type="entry name" value="Sc_DH/Rdtase_CS"/>
</dbReference>
<dbReference type="PANTHER" id="PTHR42879">
    <property type="entry name" value="3-OXOACYL-(ACYL-CARRIER-PROTEIN) REDUCTASE"/>
    <property type="match status" value="1"/>
</dbReference>
<dbReference type="InterPro" id="IPR036291">
    <property type="entry name" value="NAD(P)-bd_dom_sf"/>
</dbReference>